<dbReference type="InterPro" id="IPR036390">
    <property type="entry name" value="WH_DNA-bd_sf"/>
</dbReference>
<reference evidence="1 2" key="1">
    <citation type="submission" date="2023-08" db="EMBL/GenBank/DDBJ databases">
        <title>Oxalobacteraceae gen .nov., isolated from river sludge outside the plant.</title>
        <authorList>
            <person name="Zhao S.Y."/>
        </authorList>
    </citation>
    <scope>NUCLEOTIDE SEQUENCE [LARGE SCALE GENOMIC DNA]</scope>
    <source>
        <strain evidence="1 2">R-40</strain>
    </source>
</reference>
<dbReference type="SUPFAM" id="SSF46785">
    <property type="entry name" value="Winged helix' DNA-binding domain"/>
    <property type="match status" value="1"/>
</dbReference>
<sequence length="425" mass="49847">MPNIRTVKNKSPNIKTPQALIHIKHRISLLQYKYWLLMIRELRLQIDKGIPPNERGFRTIQMKDIVEHLGYTPNKSELWEDLQTLKNQTIAYNLLEKDGGTIKMGSGFILEWGVTNHRVDFKLPSFIEELVKGLDAPKAIFQALNWDIFNLFAGKYQAFLYKLCRDYRGVGRTPYMTIAKFRDYMGIEEHEYKEFRDLNRVVISGPMKDINAFDMSDITIGVNFDKQGRKVIGLQFDVYPRNQLSLPMPEFQENPAFQLARMKIDEETQRKYLDLRTGDEIEKCIIRANEYADQQIKANKDVNYGALYRKSIQEGWHTTIEHREEMTEKTAARKRATQKVLQEKEETEAQKNLEIQERIAEVFNAFAALPEKKKDVIREEFRATLTATPLRKSFDKQGEEAPIIRSQFAEFFMNNYKPKLSKNKK</sequence>
<dbReference type="EMBL" id="JAUYVH010000015">
    <property type="protein sequence ID" value="MDQ9172044.1"/>
    <property type="molecule type" value="Genomic_DNA"/>
</dbReference>
<dbReference type="Proteomes" id="UP001225596">
    <property type="component" value="Unassembled WGS sequence"/>
</dbReference>
<comment type="caution">
    <text evidence="1">The sequence shown here is derived from an EMBL/GenBank/DDBJ whole genome shotgun (WGS) entry which is preliminary data.</text>
</comment>
<evidence type="ECO:0000313" key="1">
    <source>
        <dbReference type="EMBL" id="MDQ9172044.1"/>
    </source>
</evidence>
<gene>
    <name evidence="1" type="ORF">Q8A64_16650</name>
</gene>
<evidence type="ECO:0000313" key="2">
    <source>
        <dbReference type="Proteomes" id="UP001225596"/>
    </source>
</evidence>
<accession>A0ABU1BT64</accession>
<name>A0ABU1BT64_9BURK</name>
<dbReference type="Pfam" id="PF21205">
    <property type="entry name" value="Rep3_C"/>
    <property type="match status" value="1"/>
</dbReference>
<dbReference type="Gene3D" id="1.10.10.10">
    <property type="entry name" value="Winged helix-like DNA-binding domain superfamily/Winged helix DNA-binding domain"/>
    <property type="match status" value="1"/>
</dbReference>
<proteinExistence type="predicted"/>
<protein>
    <submittedName>
        <fullName evidence="1">Replication initiation protein</fullName>
    </submittedName>
</protein>
<organism evidence="1 2">
    <name type="scientific">Keguizhuia sedimenti</name>
    <dbReference type="NCBI Taxonomy" id="3064264"/>
    <lineage>
        <taxon>Bacteria</taxon>
        <taxon>Pseudomonadati</taxon>
        <taxon>Pseudomonadota</taxon>
        <taxon>Betaproteobacteria</taxon>
        <taxon>Burkholderiales</taxon>
        <taxon>Oxalobacteraceae</taxon>
        <taxon>Keguizhuia</taxon>
    </lineage>
</organism>
<keyword evidence="2" id="KW-1185">Reference proteome</keyword>
<dbReference type="InterPro" id="IPR036388">
    <property type="entry name" value="WH-like_DNA-bd_sf"/>
</dbReference>